<dbReference type="SMART" id="SM00404">
    <property type="entry name" value="PTPc_motif"/>
    <property type="match status" value="1"/>
</dbReference>
<keyword evidence="2" id="KW-0472">Membrane</keyword>
<dbReference type="InterPro" id="IPR000387">
    <property type="entry name" value="Tyr_Pase_dom"/>
</dbReference>
<reference evidence="5 6" key="1">
    <citation type="journal article" date="2021" name="J. Hered.">
        <title>A chromosome-level genome assembly of the parasitoid wasp, Cotesia glomerata (Hymenoptera: Braconidae).</title>
        <authorList>
            <person name="Pinto B.J."/>
            <person name="Weis J.J."/>
            <person name="Gamble T."/>
            <person name="Ode P.J."/>
            <person name="Paul R."/>
            <person name="Zaspel J.M."/>
        </authorList>
    </citation>
    <scope>NUCLEOTIDE SEQUENCE [LARGE SCALE GENOMIC DNA]</scope>
    <source>
        <strain evidence="5">CgM1</strain>
    </source>
</reference>
<evidence type="ECO:0000256" key="1">
    <source>
        <dbReference type="SAM" id="MobiDB-lite"/>
    </source>
</evidence>
<dbReference type="Pfam" id="PF00102">
    <property type="entry name" value="Y_phosphatase"/>
    <property type="match status" value="2"/>
</dbReference>
<keyword evidence="2" id="KW-0812">Transmembrane</keyword>
<dbReference type="InterPro" id="IPR003595">
    <property type="entry name" value="Tyr_Pase_cat"/>
</dbReference>
<feature type="domain" description="Tyrosine-protein phosphatase" evidence="3">
    <location>
        <begin position="1"/>
        <end position="129"/>
    </location>
</feature>
<comment type="caution">
    <text evidence="5">The sequence shown here is derived from an EMBL/GenBank/DDBJ whole genome shotgun (WGS) entry which is preliminary data.</text>
</comment>
<organism evidence="5 6">
    <name type="scientific">Cotesia glomerata</name>
    <name type="common">Lepidopteran parasitic wasp</name>
    <name type="synonym">Apanteles glomeratus</name>
    <dbReference type="NCBI Taxonomy" id="32391"/>
    <lineage>
        <taxon>Eukaryota</taxon>
        <taxon>Metazoa</taxon>
        <taxon>Ecdysozoa</taxon>
        <taxon>Arthropoda</taxon>
        <taxon>Hexapoda</taxon>
        <taxon>Insecta</taxon>
        <taxon>Pterygota</taxon>
        <taxon>Neoptera</taxon>
        <taxon>Endopterygota</taxon>
        <taxon>Hymenoptera</taxon>
        <taxon>Apocrita</taxon>
        <taxon>Ichneumonoidea</taxon>
        <taxon>Braconidae</taxon>
        <taxon>Microgastrinae</taxon>
        <taxon>Cotesia</taxon>
    </lineage>
</organism>
<name>A0AAV7I9D9_COTGL</name>
<dbReference type="PROSITE" id="PS50056">
    <property type="entry name" value="TYR_PHOSPHATASE_2"/>
    <property type="match status" value="1"/>
</dbReference>
<feature type="domain" description="Tyrosine-protein phosphatase" evidence="3">
    <location>
        <begin position="188"/>
        <end position="405"/>
    </location>
</feature>
<dbReference type="PROSITE" id="PS50055">
    <property type="entry name" value="TYR_PHOSPHATASE_PTP"/>
    <property type="match status" value="2"/>
</dbReference>
<accession>A0AAV7I9D9</accession>
<gene>
    <name evidence="5" type="ORF">KQX54_015877</name>
</gene>
<proteinExistence type="predicted"/>
<dbReference type="PANTHER" id="PTHR19134">
    <property type="entry name" value="RECEPTOR-TYPE TYROSINE-PROTEIN PHOSPHATASE"/>
    <property type="match status" value="1"/>
</dbReference>
<dbReference type="InterPro" id="IPR000242">
    <property type="entry name" value="PTP_cat"/>
</dbReference>
<dbReference type="GO" id="GO:0004725">
    <property type="term" value="F:protein tyrosine phosphatase activity"/>
    <property type="evidence" value="ECO:0007669"/>
    <property type="project" value="InterPro"/>
</dbReference>
<evidence type="ECO:0000256" key="2">
    <source>
        <dbReference type="SAM" id="Phobius"/>
    </source>
</evidence>
<dbReference type="GO" id="GO:0009653">
    <property type="term" value="P:anatomical structure morphogenesis"/>
    <property type="evidence" value="ECO:0007669"/>
    <property type="project" value="UniProtKB-ARBA"/>
</dbReference>
<keyword evidence="2" id="KW-1133">Transmembrane helix</keyword>
<feature type="compositionally biased region" description="Basic residues" evidence="1">
    <location>
        <begin position="170"/>
        <end position="182"/>
    </location>
</feature>
<dbReference type="EMBL" id="JAHXZJ010001119">
    <property type="protein sequence ID" value="KAH0555181.1"/>
    <property type="molecule type" value="Genomic_DNA"/>
</dbReference>
<feature type="transmembrane region" description="Helical" evidence="2">
    <location>
        <begin position="116"/>
        <end position="133"/>
    </location>
</feature>
<keyword evidence="6" id="KW-1185">Reference proteome</keyword>
<dbReference type="PRINTS" id="PR00700">
    <property type="entry name" value="PRTYPHPHTASE"/>
</dbReference>
<sequence>MHTALSIVHRSSGESRMIHHFKYFDWTETGVPDVGPFLEFLLTVNKQDQYYFRQALMPNQLPAGPIVVHGDMGVGRTAAFCVADMCLYQIVHTATVSVPLMVLKARQQRRFSISTLNHYMFIHSFVVFFLVAIKSNQEIFFEFRSHLGIIDAHLLSLDCGPTIVQNYHGSSKRRRRVPSIKKNKPDPSASFVHGNNITKKFMVFKESSEQGLYLLAWALLDLIWKTGSRVIVRFDKGRSMKHSWLNSSSSLEYNIGKYTLWKKTLIDKYYTQINLKVRNNKEKSSRKIMHYQYHDVPDHQAPFHSTQFICFWKMVNQKHEGCILEGAKGKKKALSPIVMYSAKCFERLVSICAIDICLEQLTEEQPVSVTKTFMHIKSQLSVQLISSDEEEFVKKTAPQLTLIYS</sequence>
<dbReference type="AlphaFoldDB" id="A0AAV7I9D9"/>
<evidence type="ECO:0000313" key="6">
    <source>
        <dbReference type="Proteomes" id="UP000826195"/>
    </source>
</evidence>
<dbReference type="Proteomes" id="UP000826195">
    <property type="component" value="Unassembled WGS sequence"/>
</dbReference>
<dbReference type="Gene3D" id="3.90.190.10">
    <property type="entry name" value="Protein tyrosine phosphatase superfamily"/>
    <property type="match status" value="2"/>
</dbReference>
<dbReference type="GO" id="GO:0048666">
    <property type="term" value="P:neuron development"/>
    <property type="evidence" value="ECO:0007669"/>
    <property type="project" value="UniProtKB-ARBA"/>
</dbReference>
<feature type="domain" description="Tyrosine specific protein phosphatases" evidence="4">
    <location>
        <begin position="38"/>
        <end position="120"/>
    </location>
</feature>
<evidence type="ECO:0000259" key="3">
    <source>
        <dbReference type="PROSITE" id="PS50055"/>
    </source>
</evidence>
<feature type="region of interest" description="Disordered" evidence="1">
    <location>
        <begin position="168"/>
        <end position="187"/>
    </location>
</feature>
<dbReference type="SUPFAM" id="SSF52799">
    <property type="entry name" value="(Phosphotyrosine protein) phosphatases II"/>
    <property type="match status" value="2"/>
</dbReference>
<protein>
    <recommendedName>
        <fullName evidence="7">Protein tyrosine phosphatase</fullName>
    </recommendedName>
</protein>
<evidence type="ECO:0000313" key="5">
    <source>
        <dbReference type="EMBL" id="KAH0555181.1"/>
    </source>
</evidence>
<dbReference type="InterPro" id="IPR050348">
    <property type="entry name" value="Protein-Tyr_Phosphatase"/>
</dbReference>
<evidence type="ECO:0000259" key="4">
    <source>
        <dbReference type="PROSITE" id="PS50056"/>
    </source>
</evidence>
<evidence type="ECO:0008006" key="7">
    <source>
        <dbReference type="Google" id="ProtNLM"/>
    </source>
</evidence>
<dbReference type="InterPro" id="IPR029021">
    <property type="entry name" value="Prot-tyrosine_phosphatase-like"/>
</dbReference>
<dbReference type="PANTHER" id="PTHR19134:SF449">
    <property type="entry name" value="TYROSINE-PROTEIN PHOSPHATASE 1"/>
    <property type="match status" value="1"/>
</dbReference>